<organism evidence="6 7">
    <name type="scientific">Agarivorans gilvus</name>
    <dbReference type="NCBI Taxonomy" id="680279"/>
    <lineage>
        <taxon>Bacteria</taxon>
        <taxon>Pseudomonadati</taxon>
        <taxon>Pseudomonadota</taxon>
        <taxon>Gammaproteobacteria</taxon>
        <taxon>Alteromonadales</taxon>
        <taxon>Alteromonadaceae</taxon>
        <taxon>Agarivorans</taxon>
    </lineage>
</organism>
<comment type="caution">
    <text evidence="6">The sequence shown here is derived from an EMBL/GenBank/DDBJ whole genome shotgun (WGS) entry which is preliminary data.</text>
</comment>
<dbReference type="InterPro" id="IPR009057">
    <property type="entry name" value="Homeodomain-like_sf"/>
</dbReference>
<keyword evidence="1" id="KW-0805">Transcription regulation</keyword>
<evidence type="ECO:0000256" key="3">
    <source>
        <dbReference type="ARBA" id="ARBA00023163"/>
    </source>
</evidence>
<gene>
    <name evidence="6" type="ORF">GCM10007414_11120</name>
</gene>
<dbReference type="PANTHER" id="PTHR47506:SF1">
    <property type="entry name" value="HTH-TYPE TRANSCRIPTIONAL REGULATOR YJDC"/>
    <property type="match status" value="1"/>
</dbReference>
<sequence length="191" mass="21484">MTSRKRDLLIDTAQLLFYQQGFRATGIDTILASSGVAKKTLYNHFKSKEELIVACLRRRDQQLLALLKDKIEQFTPQQQCELEFAPIMAFFDGLDEWINSSAFFGCMFINASAEYHSQDHPVHLACNEHKEAVRQLIQQQLNGLALKDPLNLAKQLAMLADGAIVAAHTCNDATAAKRAKQMAYILLKQSL</sequence>
<dbReference type="InterPro" id="IPR036271">
    <property type="entry name" value="Tet_transcr_reg_TetR-rel_C_sf"/>
</dbReference>
<dbReference type="PRINTS" id="PR00455">
    <property type="entry name" value="HTHTETR"/>
</dbReference>
<dbReference type="Gene3D" id="1.10.357.10">
    <property type="entry name" value="Tetracycline Repressor, domain 2"/>
    <property type="match status" value="1"/>
</dbReference>
<feature type="domain" description="HTH tetR-type" evidence="5">
    <location>
        <begin position="3"/>
        <end position="63"/>
    </location>
</feature>
<dbReference type="SUPFAM" id="SSF48498">
    <property type="entry name" value="Tetracyclin repressor-like, C-terminal domain"/>
    <property type="match status" value="1"/>
</dbReference>
<accession>A0ABQ1HZT7</accession>
<evidence type="ECO:0000313" key="7">
    <source>
        <dbReference type="Proteomes" id="UP000651977"/>
    </source>
</evidence>
<evidence type="ECO:0000259" key="5">
    <source>
        <dbReference type="PROSITE" id="PS50977"/>
    </source>
</evidence>
<reference evidence="7" key="1">
    <citation type="journal article" date="2019" name="Int. J. Syst. Evol. Microbiol.">
        <title>The Global Catalogue of Microorganisms (GCM) 10K type strain sequencing project: providing services to taxonomists for standard genome sequencing and annotation.</title>
        <authorList>
            <consortium name="The Broad Institute Genomics Platform"/>
            <consortium name="The Broad Institute Genome Sequencing Center for Infectious Disease"/>
            <person name="Wu L."/>
            <person name="Ma J."/>
        </authorList>
    </citation>
    <scope>NUCLEOTIDE SEQUENCE [LARGE SCALE GENOMIC DNA]</scope>
    <source>
        <strain evidence="7">CGMCC 1.10131</strain>
    </source>
</reference>
<dbReference type="PROSITE" id="PS50977">
    <property type="entry name" value="HTH_TETR_2"/>
    <property type="match status" value="1"/>
</dbReference>
<dbReference type="PANTHER" id="PTHR47506">
    <property type="entry name" value="TRANSCRIPTIONAL REGULATORY PROTEIN"/>
    <property type="match status" value="1"/>
</dbReference>
<feature type="DNA-binding region" description="H-T-H motif" evidence="4">
    <location>
        <begin position="26"/>
        <end position="45"/>
    </location>
</feature>
<proteinExistence type="predicted"/>
<protein>
    <submittedName>
        <fullName evidence="6">TetR family transcriptional regulator</fullName>
    </submittedName>
</protein>
<evidence type="ECO:0000256" key="2">
    <source>
        <dbReference type="ARBA" id="ARBA00023125"/>
    </source>
</evidence>
<dbReference type="Pfam" id="PF00440">
    <property type="entry name" value="TetR_N"/>
    <property type="match status" value="1"/>
</dbReference>
<keyword evidence="2 4" id="KW-0238">DNA-binding</keyword>
<keyword evidence="3" id="KW-0804">Transcription</keyword>
<dbReference type="EMBL" id="BMDY01000005">
    <property type="protein sequence ID" value="GGA99806.1"/>
    <property type="molecule type" value="Genomic_DNA"/>
</dbReference>
<keyword evidence="7" id="KW-1185">Reference proteome</keyword>
<dbReference type="InterPro" id="IPR001647">
    <property type="entry name" value="HTH_TetR"/>
</dbReference>
<evidence type="ECO:0000256" key="4">
    <source>
        <dbReference type="PROSITE-ProRule" id="PRU00335"/>
    </source>
</evidence>
<evidence type="ECO:0000313" key="6">
    <source>
        <dbReference type="EMBL" id="GGA99806.1"/>
    </source>
</evidence>
<dbReference type="Proteomes" id="UP000651977">
    <property type="component" value="Unassembled WGS sequence"/>
</dbReference>
<evidence type="ECO:0000256" key="1">
    <source>
        <dbReference type="ARBA" id="ARBA00023015"/>
    </source>
</evidence>
<name>A0ABQ1HZT7_9ALTE</name>
<dbReference type="SUPFAM" id="SSF46689">
    <property type="entry name" value="Homeodomain-like"/>
    <property type="match status" value="1"/>
</dbReference>